<dbReference type="GO" id="GO:0005737">
    <property type="term" value="C:cytoplasm"/>
    <property type="evidence" value="ECO:0007669"/>
    <property type="project" value="TreeGrafter"/>
</dbReference>
<dbReference type="EMBL" id="JAODUO010000285">
    <property type="protein sequence ID" value="KAK2184032.1"/>
    <property type="molecule type" value="Genomic_DNA"/>
</dbReference>
<keyword evidence="3 7" id="KW-0479">Metal-binding</keyword>
<dbReference type="InterPro" id="IPR017972">
    <property type="entry name" value="Cyt_P450_CS"/>
</dbReference>
<dbReference type="PANTHER" id="PTHR24300">
    <property type="entry name" value="CYTOCHROME P450 508A4-RELATED"/>
    <property type="match status" value="1"/>
</dbReference>
<evidence type="ECO:0000256" key="5">
    <source>
        <dbReference type="ARBA" id="ARBA00023004"/>
    </source>
</evidence>
<dbReference type="FunFam" id="1.10.630.10:FF:000004">
    <property type="entry name" value="cytochrome P450 2D15 isoform X1"/>
    <property type="match status" value="1"/>
</dbReference>
<comment type="cofactor">
    <cofactor evidence="7">
        <name>heme</name>
        <dbReference type="ChEBI" id="CHEBI:30413"/>
    </cofactor>
</comment>
<comment type="similarity">
    <text evidence="2 8">Belongs to the cytochrome P450 family.</text>
</comment>
<dbReference type="GO" id="GO:0008395">
    <property type="term" value="F:steroid hydroxylase activity"/>
    <property type="evidence" value="ECO:0007669"/>
    <property type="project" value="TreeGrafter"/>
</dbReference>
<feature type="binding site" description="axial binding residue" evidence="7">
    <location>
        <position position="445"/>
    </location>
    <ligand>
        <name>heme</name>
        <dbReference type="ChEBI" id="CHEBI:30413"/>
    </ligand>
    <ligandPart>
        <name>Fe</name>
        <dbReference type="ChEBI" id="CHEBI:18248"/>
    </ligandPart>
</feature>
<keyword evidence="5 7" id="KW-0408">Iron</keyword>
<evidence type="ECO:0000256" key="9">
    <source>
        <dbReference type="SAM" id="Phobius"/>
    </source>
</evidence>
<sequence length="499" mass="57093">MYNFLGSLVSYFNIPTLLVVISVFLGAVYLLCRDRTRWPPGPRPLPFIGNGLLLTNNRYMYKTFTELAAKYGEIFHLKIGPSWHSVVLTGHDIIREAFVDKGEYFNNRPNFMKIVKYFGDGKGITMQNGPHWLALRRFALASMRDFGVGKARMEEKIQEELNVVISVIDKTNGKPFSPPKLFENAVANIICQIIFGRRFQYDDVKFQRLLERFDFILDNSGPKNDGWNWLPPSVLLTCVPVVRKIVEAFEDITTFVREEIVDHRDTFDEGNIRDFIAIYLKTEKEGDNTGAHTDENLFQTIVDLFIAGTETTSMTIRWALLYFVLHPDVQTKCRAEIAEVIGQGRLPSLKDKGTIPYTEAGILEVQRLACVAPTALVHTVREPITLRGYHLPKDTFVHANVYQSHMDPKTWKDPFAFNPDRWLDETNKLKNNPAFMPFGVGCRVCLGEVLAKTELFLFITTLLQKFEFRMVDPDHPPSMDGEQGLTRSPEPFQIIADRV</sequence>
<evidence type="ECO:0000256" key="1">
    <source>
        <dbReference type="ARBA" id="ARBA00004370"/>
    </source>
</evidence>
<protein>
    <recommendedName>
        <fullName evidence="12">Cytochrome P450</fullName>
    </recommendedName>
</protein>
<keyword evidence="9" id="KW-1133">Transmembrane helix</keyword>
<proteinExistence type="inferred from homology"/>
<evidence type="ECO:0000256" key="3">
    <source>
        <dbReference type="ARBA" id="ARBA00022723"/>
    </source>
</evidence>
<dbReference type="InterPro" id="IPR002401">
    <property type="entry name" value="Cyt_P450_E_grp-I"/>
</dbReference>
<dbReference type="Pfam" id="PF00067">
    <property type="entry name" value="p450"/>
    <property type="match status" value="1"/>
</dbReference>
<evidence type="ECO:0008006" key="12">
    <source>
        <dbReference type="Google" id="ProtNLM"/>
    </source>
</evidence>
<dbReference type="GO" id="GO:0016712">
    <property type="term" value="F:oxidoreductase activity, acting on paired donors, with incorporation or reduction of molecular oxygen, reduced flavin or flavoprotein as one donor, and incorporation of one atom of oxygen"/>
    <property type="evidence" value="ECO:0007669"/>
    <property type="project" value="TreeGrafter"/>
</dbReference>
<keyword evidence="8" id="KW-0503">Monooxygenase</keyword>
<dbReference type="GO" id="GO:0005506">
    <property type="term" value="F:iron ion binding"/>
    <property type="evidence" value="ECO:0007669"/>
    <property type="project" value="InterPro"/>
</dbReference>
<reference evidence="10" key="1">
    <citation type="journal article" date="2023" name="Mol. Biol. Evol.">
        <title>Third-Generation Sequencing Reveals the Adaptive Role of the Epigenome in Three Deep-Sea Polychaetes.</title>
        <authorList>
            <person name="Perez M."/>
            <person name="Aroh O."/>
            <person name="Sun Y."/>
            <person name="Lan Y."/>
            <person name="Juniper S.K."/>
            <person name="Young C.R."/>
            <person name="Angers B."/>
            <person name="Qian P.Y."/>
        </authorList>
    </citation>
    <scope>NUCLEOTIDE SEQUENCE</scope>
    <source>
        <strain evidence="10">R07B-5</strain>
    </source>
</reference>
<keyword evidence="11" id="KW-1185">Reference proteome</keyword>
<keyword evidence="7 8" id="KW-0349">Heme</keyword>
<accession>A0AAD9NX31</accession>
<organism evidence="10 11">
    <name type="scientific">Ridgeia piscesae</name>
    <name type="common">Tubeworm</name>
    <dbReference type="NCBI Taxonomy" id="27915"/>
    <lineage>
        <taxon>Eukaryota</taxon>
        <taxon>Metazoa</taxon>
        <taxon>Spiralia</taxon>
        <taxon>Lophotrochozoa</taxon>
        <taxon>Annelida</taxon>
        <taxon>Polychaeta</taxon>
        <taxon>Sedentaria</taxon>
        <taxon>Canalipalpata</taxon>
        <taxon>Sabellida</taxon>
        <taxon>Siboglinidae</taxon>
        <taxon>Ridgeia</taxon>
    </lineage>
</organism>
<evidence type="ECO:0000256" key="2">
    <source>
        <dbReference type="ARBA" id="ARBA00010617"/>
    </source>
</evidence>
<evidence type="ECO:0000256" key="8">
    <source>
        <dbReference type="RuleBase" id="RU000461"/>
    </source>
</evidence>
<evidence type="ECO:0000313" key="11">
    <source>
        <dbReference type="Proteomes" id="UP001209878"/>
    </source>
</evidence>
<dbReference type="SUPFAM" id="SSF48264">
    <property type="entry name" value="Cytochrome P450"/>
    <property type="match status" value="1"/>
</dbReference>
<evidence type="ECO:0000256" key="6">
    <source>
        <dbReference type="ARBA" id="ARBA00023136"/>
    </source>
</evidence>
<dbReference type="Gene3D" id="1.10.630.10">
    <property type="entry name" value="Cytochrome P450"/>
    <property type="match status" value="1"/>
</dbReference>
<gene>
    <name evidence="10" type="ORF">NP493_284g01005</name>
</gene>
<evidence type="ECO:0000256" key="7">
    <source>
        <dbReference type="PIRSR" id="PIRSR602401-1"/>
    </source>
</evidence>
<feature type="transmembrane region" description="Helical" evidence="9">
    <location>
        <begin position="12"/>
        <end position="32"/>
    </location>
</feature>
<keyword evidence="6 9" id="KW-0472">Membrane</keyword>
<dbReference type="InterPro" id="IPR050182">
    <property type="entry name" value="Cytochrome_P450_fam2"/>
</dbReference>
<dbReference type="GO" id="GO:0020037">
    <property type="term" value="F:heme binding"/>
    <property type="evidence" value="ECO:0007669"/>
    <property type="project" value="InterPro"/>
</dbReference>
<dbReference type="PANTHER" id="PTHR24300:SF403">
    <property type="entry name" value="CYTOCHROME P450 306A1"/>
    <property type="match status" value="1"/>
</dbReference>
<comment type="caution">
    <text evidence="10">The sequence shown here is derived from an EMBL/GenBank/DDBJ whole genome shotgun (WGS) entry which is preliminary data.</text>
</comment>
<dbReference type="PRINTS" id="PR00385">
    <property type="entry name" value="P450"/>
</dbReference>
<dbReference type="GO" id="GO:0006805">
    <property type="term" value="P:xenobiotic metabolic process"/>
    <property type="evidence" value="ECO:0007669"/>
    <property type="project" value="TreeGrafter"/>
</dbReference>
<dbReference type="GO" id="GO:0006082">
    <property type="term" value="P:organic acid metabolic process"/>
    <property type="evidence" value="ECO:0007669"/>
    <property type="project" value="TreeGrafter"/>
</dbReference>
<keyword evidence="4 8" id="KW-0560">Oxidoreductase</keyword>
<dbReference type="PRINTS" id="PR00463">
    <property type="entry name" value="EP450I"/>
</dbReference>
<dbReference type="InterPro" id="IPR001128">
    <property type="entry name" value="Cyt_P450"/>
</dbReference>
<evidence type="ECO:0000313" key="10">
    <source>
        <dbReference type="EMBL" id="KAK2184032.1"/>
    </source>
</evidence>
<dbReference type="AlphaFoldDB" id="A0AAD9NX31"/>
<evidence type="ECO:0000256" key="4">
    <source>
        <dbReference type="ARBA" id="ARBA00023002"/>
    </source>
</evidence>
<dbReference type="GO" id="GO:0016020">
    <property type="term" value="C:membrane"/>
    <property type="evidence" value="ECO:0007669"/>
    <property type="project" value="UniProtKB-SubCell"/>
</dbReference>
<dbReference type="PROSITE" id="PS00086">
    <property type="entry name" value="CYTOCHROME_P450"/>
    <property type="match status" value="1"/>
</dbReference>
<keyword evidence="9" id="KW-0812">Transmembrane</keyword>
<comment type="subcellular location">
    <subcellularLocation>
        <location evidence="1">Membrane</location>
    </subcellularLocation>
</comment>
<dbReference type="Proteomes" id="UP001209878">
    <property type="component" value="Unassembled WGS sequence"/>
</dbReference>
<name>A0AAD9NX31_RIDPI</name>
<dbReference type="InterPro" id="IPR036396">
    <property type="entry name" value="Cyt_P450_sf"/>
</dbReference>